<evidence type="ECO:0000313" key="2">
    <source>
        <dbReference type="Proteomes" id="UP001337681"/>
    </source>
</evidence>
<name>A0ABU7H277_9SPHI</name>
<gene>
    <name evidence="1" type="ORF">VRU49_07015</name>
</gene>
<keyword evidence="2" id="KW-1185">Reference proteome</keyword>
<dbReference type="Proteomes" id="UP001337681">
    <property type="component" value="Unassembled WGS sequence"/>
</dbReference>
<sequence length="827" mass="96096">MNLNNKVLNGIVIDEYNNRISAVDIYFKDINGGGSEKVNTNLKGEFKLILAELKDKVIEAKAIDFFDTSFILSFKEYDFKDTLIIRLRSIIIKIDSIIYSKPNMIQIKGDSTIYNLDGLLYGSDRLESVINKLPGLSLQNGKVYFKGKSVSKILIEGDDIFNSNMEMALKKIPANYFNELIVSENYIENPILKGFLNSKDVVIDLQIKEDYKNKFIHAGALDIGNLSKIGLDYENMSFGSNKYVNIVGWDSQPHFDESHLKVSEKNHLYVNPIFSKSTFENYAQDNLSLLKSNLVSSNSILNMKNGGKLSLNLDGRLLKEMNSISMEIEDLKSSAFNLLNRRDNVNNNLSLINSLKYKRIQNNFSSIEMNIDGGIFKDNYNQLISSRNTFTEIKLKNHDFYMNSNMEWIYKNKDAQIWTIKGEANYSENRGRFTLIDSGQNYSQSVYLNSVDLKNIKKWSNQHQTIGYNFRSSSHNTFFYFDNLNGKSSFQLNRIIHTLNYYRNIKFSKIIAESNLDLKYFLSSRRLNIDKKLGFNGFRANFNIDLVYKPHLNHKFQAGFYTENSPYENLDIMPIPYRIDFNMNTSGWEGDGLQNFSGWKFNYLYSNLYNQFIVFFNLLYSNKKQTLREEVIYSNAEFFMNKSINPPLGSLYINSSLSKYLQPLNGTLILDFNYNKGNYILSFNNKSDLYTISNKQQKITYKSTFNSFIQFQSSVLFRTVSAVSNHNKNSNLNIDNNIKIHLKLNKVSSIAIESSLYKISRDKNRVRPLINLIGRSQINKRLDFTFKTFNILNGTEYVYWDIQEFMKRKIQYQIPPRAFNIILSYRF</sequence>
<evidence type="ECO:0000313" key="1">
    <source>
        <dbReference type="EMBL" id="MEE1885167.1"/>
    </source>
</evidence>
<dbReference type="EMBL" id="JAZDQU010000002">
    <property type="protein sequence ID" value="MEE1885167.1"/>
    <property type="molecule type" value="Genomic_DNA"/>
</dbReference>
<protein>
    <recommendedName>
        <fullName evidence="3">TonB-dependent receptor</fullName>
    </recommendedName>
</protein>
<evidence type="ECO:0008006" key="3">
    <source>
        <dbReference type="Google" id="ProtNLM"/>
    </source>
</evidence>
<organism evidence="1 2">
    <name type="scientific">Pedobacter flavus</name>
    <dbReference type="NCBI Taxonomy" id="3113906"/>
    <lineage>
        <taxon>Bacteria</taxon>
        <taxon>Pseudomonadati</taxon>
        <taxon>Bacteroidota</taxon>
        <taxon>Sphingobacteriia</taxon>
        <taxon>Sphingobacteriales</taxon>
        <taxon>Sphingobacteriaceae</taxon>
        <taxon>Pedobacter</taxon>
    </lineage>
</organism>
<dbReference type="RefSeq" id="WP_330146069.1">
    <property type="nucleotide sequence ID" value="NZ_JAZDQU010000002.1"/>
</dbReference>
<comment type="caution">
    <text evidence="1">The sequence shown here is derived from an EMBL/GenBank/DDBJ whole genome shotgun (WGS) entry which is preliminary data.</text>
</comment>
<reference evidence="1 2" key="1">
    <citation type="submission" date="2024-01" db="EMBL/GenBank/DDBJ databases">
        <title>Pedobacter sp. nov., isolated from oil-contaminated soil.</title>
        <authorList>
            <person name="Le N.T.T."/>
        </authorList>
    </citation>
    <scope>NUCLEOTIDE SEQUENCE [LARGE SCALE GENOMIC DNA]</scope>
    <source>
        <strain evidence="1 2">VNH31</strain>
    </source>
</reference>
<accession>A0ABU7H277</accession>
<proteinExistence type="predicted"/>